<feature type="non-terminal residue" evidence="1">
    <location>
        <position position="59"/>
    </location>
</feature>
<reference evidence="1" key="1">
    <citation type="submission" date="2023-10" db="EMBL/GenBank/DDBJ databases">
        <authorList>
            <person name="Domelevo Entfellner J.-B."/>
        </authorList>
    </citation>
    <scope>NUCLEOTIDE SEQUENCE</scope>
</reference>
<name>A0AA86VXM6_9FABA</name>
<dbReference type="EMBL" id="OY731400">
    <property type="protein sequence ID" value="CAJ1941648.1"/>
    <property type="molecule type" value="Genomic_DNA"/>
</dbReference>
<keyword evidence="2" id="KW-1185">Reference proteome</keyword>
<dbReference type="Gramene" id="rna-AYBTSS11_LOCUS10389">
    <property type="protein sequence ID" value="CAJ1941648.1"/>
    <property type="gene ID" value="gene-AYBTSS11_LOCUS10389"/>
</dbReference>
<dbReference type="AlphaFoldDB" id="A0AA86VXM6"/>
<protein>
    <submittedName>
        <fullName evidence="1">Uncharacterized protein</fullName>
    </submittedName>
</protein>
<sequence length="59" mass="6894">MELLVLRLDFMVLALIIHECIYRRMSNRQQQIVSAALEELILVWVLFKLSTLHKAASLL</sequence>
<evidence type="ECO:0000313" key="2">
    <source>
        <dbReference type="Proteomes" id="UP001189624"/>
    </source>
</evidence>
<gene>
    <name evidence="1" type="ORF">AYBTSS11_LOCUS10389</name>
</gene>
<evidence type="ECO:0000313" key="1">
    <source>
        <dbReference type="EMBL" id="CAJ1941648.1"/>
    </source>
</evidence>
<organism evidence="1 2">
    <name type="scientific">Sphenostylis stenocarpa</name>
    <dbReference type="NCBI Taxonomy" id="92480"/>
    <lineage>
        <taxon>Eukaryota</taxon>
        <taxon>Viridiplantae</taxon>
        <taxon>Streptophyta</taxon>
        <taxon>Embryophyta</taxon>
        <taxon>Tracheophyta</taxon>
        <taxon>Spermatophyta</taxon>
        <taxon>Magnoliopsida</taxon>
        <taxon>eudicotyledons</taxon>
        <taxon>Gunneridae</taxon>
        <taxon>Pentapetalae</taxon>
        <taxon>rosids</taxon>
        <taxon>fabids</taxon>
        <taxon>Fabales</taxon>
        <taxon>Fabaceae</taxon>
        <taxon>Papilionoideae</taxon>
        <taxon>50 kb inversion clade</taxon>
        <taxon>NPAAA clade</taxon>
        <taxon>indigoferoid/millettioid clade</taxon>
        <taxon>Phaseoleae</taxon>
        <taxon>Sphenostylis</taxon>
    </lineage>
</organism>
<accession>A0AA86VXM6</accession>
<proteinExistence type="predicted"/>
<dbReference type="Proteomes" id="UP001189624">
    <property type="component" value="Chromosome 3"/>
</dbReference>